<comment type="caution">
    <text evidence="7">The sequence shown here is derived from an EMBL/GenBank/DDBJ whole genome shotgun (WGS) entry which is preliminary data.</text>
</comment>
<keyword evidence="4" id="KW-0539">Nucleus</keyword>
<dbReference type="OrthoDB" id="20900at2759"/>
<evidence type="ECO:0000256" key="3">
    <source>
        <dbReference type="ARBA" id="ARBA00021502"/>
    </source>
</evidence>
<dbReference type="EMBL" id="MU001498">
    <property type="protein sequence ID" value="KAF2446501.1"/>
    <property type="molecule type" value="Genomic_DNA"/>
</dbReference>
<evidence type="ECO:0000256" key="1">
    <source>
        <dbReference type="ARBA" id="ARBA00004123"/>
    </source>
</evidence>
<feature type="region of interest" description="Disordered" evidence="5">
    <location>
        <begin position="668"/>
        <end position="707"/>
    </location>
</feature>
<dbReference type="GO" id="GO:0005634">
    <property type="term" value="C:nucleus"/>
    <property type="evidence" value="ECO:0007669"/>
    <property type="project" value="UniProtKB-SubCell"/>
</dbReference>
<dbReference type="AlphaFoldDB" id="A0A9P4PPE9"/>
<evidence type="ECO:0000313" key="8">
    <source>
        <dbReference type="Proteomes" id="UP000799764"/>
    </source>
</evidence>
<gene>
    <name evidence="7" type="ORF">P171DRAFT_430645</name>
</gene>
<feature type="compositionally biased region" description="Polar residues" evidence="5">
    <location>
        <begin position="671"/>
        <end position="687"/>
    </location>
</feature>
<comment type="subcellular location">
    <subcellularLocation>
        <location evidence="1">Nucleus</location>
    </subcellularLocation>
</comment>
<evidence type="ECO:0000256" key="4">
    <source>
        <dbReference type="ARBA" id="ARBA00023242"/>
    </source>
</evidence>
<evidence type="ECO:0000313" key="7">
    <source>
        <dbReference type="EMBL" id="KAF2446501.1"/>
    </source>
</evidence>
<dbReference type="SUPFAM" id="SSF48371">
    <property type="entry name" value="ARM repeat"/>
    <property type="match status" value="1"/>
</dbReference>
<name>A0A9P4PPE9_9PLEO</name>
<evidence type="ECO:0000256" key="5">
    <source>
        <dbReference type="SAM" id="MobiDB-lite"/>
    </source>
</evidence>
<feature type="compositionally biased region" description="Acidic residues" evidence="5">
    <location>
        <begin position="615"/>
        <end position="636"/>
    </location>
</feature>
<feature type="compositionally biased region" description="Polar residues" evidence="5">
    <location>
        <begin position="479"/>
        <end position="498"/>
    </location>
</feature>
<feature type="region of interest" description="Disordered" evidence="5">
    <location>
        <begin position="609"/>
        <end position="640"/>
    </location>
</feature>
<evidence type="ECO:0000259" key="6">
    <source>
        <dbReference type="Pfam" id="PF08167"/>
    </source>
</evidence>
<proteinExistence type="inferred from homology"/>
<comment type="similarity">
    <text evidence="2">Belongs to the RIX1/PELP1 family.</text>
</comment>
<dbReference type="PANTHER" id="PTHR34105:SF1">
    <property type="entry name" value="PROLINE-, GLUTAMIC ACID- AND LEUCINE-RICH PROTEIN 1"/>
    <property type="match status" value="1"/>
</dbReference>
<dbReference type="InterPro" id="IPR016024">
    <property type="entry name" value="ARM-type_fold"/>
</dbReference>
<organism evidence="7 8">
    <name type="scientific">Karstenula rhodostoma CBS 690.94</name>
    <dbReference type="NCBI Taxonomy" id="1392251"/>
    <lineage>
        <taxon>Eukaryota</taxon>
        <taxon>Fungi</taxon>
        <taxon>Dikarya</taxon>
        <taxon>Ascomycota</taxon>
        <taxon>Pezizomycotina</taxon>
        <taxon>Dothideomycetes</taxon>
        <taxon>Pleosporomycetidae</taxon>
        <taxon>Pleosporales</taxon>
        <taxon>Massarineae</taxon>
        <taxon>Didymosphaeriaceae</taxon>
        <taxon>Karstenula</taxon>
    </lineage>
</organism>
<dbReference type="GO" id="GO:0006364">
    <property type="term" value="P:rRNA processing"/>
    <property type="evidence" value="ECO:0007669"/>
    <property type="project" value="TreeGrafter"/>
</dbReference>
<sequence length="798" mass="86025">MATMAHELATLRALTFRISSTTTSQLPQHVPAIAASLPGCRTLLSSAQASTSKTASEASVAVHKYRTLLSTLLQDRTIQGRWAAVVLIKSTIEIGGWETLQKSLPWVRGLLGILTKPDPYSSKQLCIITLTRIFFLTREYPSLVREITTPSLSPFIQSALQVAASKSSPALLETILESFNQLLPRHPTTFRTHLKHIHQLLSQTVAPTPSSKLGREQATGARPDVTPAVSDAARRLYTQLPCSAPKGATADEWQKSFKKTIENAHSLGDKVFRAVVEDWKSSAREPATANGHTLDDEVQALNADPMSLPPWSGIFAGGERLLGLLSLIKTYILCSTTTPVNLNIGTVVDLLTRLLSLTTSSAKGQGFQNAIKFNNQVSKEERDNLWLILPEIHVAAIDLLLALTQRSDASTTAIDAAMLDQIVWVFASEKDSPEIRTACYLAVAELLLRSGVALPKSSIDPLVDMIRRCCDDLLPLDTNGAQQNQSSAPKTNGTPQATTNADAFLKAPKAANVSGNFLGLQNAAHALLPVLFTHIRPQYLSDSLRARLDRTAILVRDKDAMIASVLNPPPSRKFGKPAASILPFLARNRSGEKEVETLLRPRMPVIRTGTRELDDGADGADEDEEEEIQEEVEGDDGFVGNELDTLLGTAHTADFRGDVAMAEEVDVPATASPSLMSNDRPTTTLESANAMGKRPQEDTASLSPPKRVKVGDEEEHLNVTTLPVQTSATIPTAIVAPNLEAPAVVPDLLAISQDLAPRIIAAAAPPSTKAENAAEEDSDDDDDKISLVLGQDTDSESE</sequence>
<feature type="region of interest" description="Disordered" evidence="5">
    <location>
        <begin position="478"/>
        <end position="498"/>
    </location>
</feature>
<evidence type="ECO:0000256" key="2">
    <source>
        <dbReference type="ARBA" id="ARBA00010511"/>
    </source>
</evidence>
<accession>A0A9P4PPE9</accession>
<feature type="compositionally biased region" description="Acidic residues" evidence="5">
    <location>
        <begin position="773"/>
        <end position="783"/>
    </location>
</feature>
<feature type="region of interest" description="Disordered" evidence="5">
    <location>
        <begin position="762"/>
        <end position="798"/>
    </location>
</feature>
<protein>
    <recommendedName>
        <fullName evidence="3">Pre-rRNA-processing protein RIX1</fullName>
    </recommendedName>
</protein>
<dbReference type="Pfam" id="PF08167">
    <property type="entry name" value="RIX1"/>
    <property type="match status" value="1"/>
</dbReference>
<keyword evidence="8" id="KW-1185">Reference proteome</keyword>
<feature type="domain" description="Pre-rRNA-processing protein RIX1 N-terminal" evidence="6">
    <location>
        <begin position="11"/>
        <end position="211"/>
    </location>
</feature>
<dbReference type="PANTHER" id="PTHR34105">
    <property type="entry name" value="PROLINE-, GLUTAMIC ACID- AND LEUCINE-RICH PROTEIN 1"/>
    <property type="match status" value="1"/>
</dbReference>
<dbReference type="Proteomes" id="UP000799764">
    <property type="component" value="Unassembled WGS sequence"/>
</dbReference>
<reference evidence="7" key="1">
    <citation type="journal article" date="2020" name="Stud. Mycol.">
        <title>101 Dothideomycetes genomes: a test case for predicting lifestyles and emergence of pathogens.</title>
        <authorList>
            <person name="Haridas S."/>
            <person name="Albert R."/>
            <person name="Binder M."/>
            <person name="Bloem J."/>
            <person name="Labutti K."/>
            <person name="Salamov A."/>
            <person name="Andreopoulos B."/>
            <person name="Baker S."/>
            <person name="Barry K."/>
            <person name="Bills G."/>
            <person name="Bluhm B."/>
            <person name="Cannon C."/>
            <person name="Castanera R."/>
            <person name="Culley D."/>
            <person name="Daum C."/>
            <person name="Ezra D."/>
            <person name="Gonzalez J."/>
            <person name="Henrissat B."/>
            <person name="Kuo A."/>
            <person name="Liang C."/>
            <person name="Lipzen A."/>
            <person name="Lutzoni F."/>
            <person name="Magnuson J."/>
            <person name="Mondo S."/>
            <person name="Nolan M."/>
            <person name="Ohm R."/>
            <person name="Pangilinan J."/>
            <person name="Park H.-J."/>
            <person name="Ramirez L."/>
            <person name="Alfaro M."/>
            <person name="Sun H."/>
            <person name="Tritt A."/>
            <person name="Yoshinaga Y."/>
            <person name="Zwiers L.-H."/>
            <person name="Turgeon B."/>
            <person name="Goodwin S."/>
            <person name="Spatafora J."/>
            <person name="Crous P."/>
            <person name="Grigoriev I."/>
        </authorList>
    </citation>
    <scope>NUCLEOTIDE SEQUENCE</scope>
    <source>
        <strain evidence="7">CBS 690.94</strain>
    </source>
</reference>
<dbReference type="InterPro" id="IPR012583">
    <property type="entry name" value="RIX1_N"/>
</dbReference>